<dbReference type="SUPFAM" id="SSF82657">
    <property type="entry name" value="BolA-like"/>
    <property type="match status" value="1"/>
</dbReference>
<dbReference type="RefSeq" id="WP_063359358.1">
    <property type="nucleotide sequence ID" value="NZ_AQHB01000014.1"/>
</dbReference>
<dbReference type="InterPro" id="IPR050961">
    <property type="entry name" value="BolA/IbaG_stress_morph_reg"/>
</dbReference>
<protein>
    <submittedName>
        <fullName evidence="3">BolA</fullName>
    </submittedName>
</protein>
<evidence type="ECO:0000313" key="4">
    <source>
        <dbReference type="Proteomes" id="UP000076643"/>
    </source>
</evidence>
<keyword evidence="4" id="KW-1185">Reference proteome</keyword>
<gene>
    <name evidence="3" type="ORF">N475_07420</name>
</gene>
<evidence type="ECO:0000313" key="3">
    <source>
        <dbReference type="EMBL" id="KZN46830.1"/>
    </source>
</evidence>
<dbReference type="PANTHER" id="PTHR46229">
    <property type="entry name" value="BOLA TRANSCRIPTION REGULATOR"/>
    <property type="match status" value="1"/>
</dbReference>
<dbReference type="STRING" id="43657.S4054249_04975"/>
<proteinExistence type="inferred from homology"/>
<comment type="similarity">
    <text evidence="1 2">Belongs to the BolA/IbaG family.</text>
</comment>
<dbReference type="AlphaFoldDB" id="A0A167BRS5"/>
<sequence length="104" mass="11663">MSMQQQIHAKLADAIACTHLDVINESHMHSRGTESHFKVIVVSEEFAGLRLLPRHRRINEVLKLELANDIHALAIHAYTPEEFDETAHQVPASPNCLGGSKFDK</sequence>
<dbReference type="PATRIC" id="fig|1365250.3.peg.383"/>
<dbReference type="PIRSF" id="PIRSF003113">
    <property type="entry name" value="BolA"/>
    <property type="match status" value="1"/>
</dbReference>
<dbReference type="EMBL" id="AUYB01000024">
    <property type="protein sequence ID" value="KZN46830.1"/>
    <property type="molecule type" value="Genomic_DNA"/>
</dbReference>
<dbReference type="GeneID" id="57360857"/>
<accession>A0A167BRS5</accession>
<reference evidence="3 4" key="1">
    <citation type="submission" date="2013-07" db="EMBL/GenBank/DDBJ databases">
        <title>Comparative Genomic and Metabolomic Analysis of Twelve Strains of Pseudoalteromonas luteoviolacea.</title>
        <authorList>
            <person name="Vynne N.G."/>
            <person name="Mansson M."/>
            <person name="Gram L."/>
        </authorList>
    </citation>
    <scope>NUCLEOTIDE SEQUENCE [LARGE SCALE GENOMIC DNA]</scope>
    <source>
        <strain evidence="3 4">DSM 6061</strain>
    </source>
</reference>
<name>A0A167BRS5_9GAMM</name>
<dbReference type="InterPro" id="IPR002634">
    <property type="entry name" value="BolA"/>
</dbReference>
<evidence type="ECO:0000256" key="2">
    <source>
        <dbReference type="RuleBase" id="RU003860"/>
    </source>
</evidence>
<dbReference type="PANTHER" id="PTHR46229:SF2">
    <property type="entry name" value="BOLA-LIKE PROTEIN 1"/>
    <property type="match status" value="1"/>
</dbReference>
<comment type="caution">
    <text evidence="3">The sequence shown here is derived from an EMBL/GenBank/DDBJ whole genome shotgun (WGS) entry which is preliminary data.</text>
</comment>
<dbReference type="Proteomes" id="UP000076643">
    <property type="component" value="Unassembled WGS sequence"/>
</dbReference>
<evidence type="ECO:0000256" key="1">
    <source>
        <dbReference type="ARBA" id="ARBA00005578"/>
    </source>
</evidence>
<dbReference type="Pfam" id="PF01722">
    <property type="entry name" value="BolA"/>
    <property type="match status" value="1"/>
</dbReference>
<dbReference type="InterPro" id="IPR036065">
    <property type="entry name" value="BolA-like_sf"/>
</dbReference>
<dbReference type="Gene3D" id="3.10.20.90">
    <property type="entry name" value="Phosphatidylinositol 3-kinase Catalytic Subunit, Chain A, domain 1"/>
    <property type="match status" value="1"/>
</dbReference>
<organism evidence="3 4">
    <name type="scientific">Pseudoalteromonas luteoviolacea DSM 6061</name>
    <dbReference type="NCBI Taxonomy" id="1365250"/>
    <lineage>
        <taxon>Bacteria</taxon>
        <taxon>Pseudomonadati</taxon>
        <taxon>Pseudomonadota</taxon>
        <taxon>Gammaproteobacteria</taxon>
        <taxon>Alteromonadales</taxon>
        <taxon>Pseudoalteromonadaceae</taxon>
        <taxon>Pseudoalteromonas</taxon>
    </lineage>
</organism>